<comment type="pathway">
    <text evidence="7">Glycolipid biosynthesis; KDO(2)-lipid A biosynthesis.</text>
</comment>
<dbReference type="PANTHER" id="PTHR20863">
    <property type="entry name" value="ACYL CARRIER PROTEIN"/>
    <property type="match status" value="1"/>
</dbReference>
<dbReference type="Proteomes" id="UP000523821">
    <property type="component" value="Unassembled WGS sequence"/>
</dbReference>
<dbReference type="GO" id="GO:0016020">
    <property type="term" value="C:membrane"/>
    <property type="evidence" value="ECO:0007669"/>
    <property type="project" value="GOC"/>
</dbReference>
<evidence type="ECO:0000256" key="8">
    <source>
        <dbReference type="ARBA" id="ARBA00024402"/>
    </source>
</evidence>
<dbReference type="InterPro" id="IPR003231">
    <property type="entry name" value="ACP"/>
</dbReference>
<protein>
    <recommendedName>
        <fullName evidence="8">Acyl carrier protein AcpXL</fullName>
    </recommendedName>
</protein>
<dbReference type="EMBL" id="JACHOO010000007">
    <property type="protein sequence ID" value="MBB5754183.1"/>
    <property type="molecule type" value="Genomic_DNA"/>
</dbReference>
<dbReference type="Pfam" id="PF00550">
    <property type="entry name" value="PP-binding"/>
    <property type="match status" value="1"/>
</dbReference>
<dbReference type="NCBIfam" id="NF005079">
    <property type="entry name" value="PRK06508.1"/>
    <property type="match status" value="1"/>
</dbReference>
<evidence type="ECO:0000256" key="5">
    <source>
        <dbReference type="ARBA" id="ARBA00023098"/>
    </source>
</evidence>
<evidence type="ECO:0000313" key="11">
    <source>
        <dbReference type="Proteomes" id="UP000523821"/>
    </source>
</evidence>
<dbReference type="GO" id="GO:0000036">
    <property type="term" value="F:acyl carrier activity"/>
    <property type="evidence" value="ECO:0007669"/>
    <property type="project" value="TreeGrafter"/>
</dbReference>
<comment type="caution">
    <text evidence="10">The sequence shown here is derived from an EMBL/GenBank/DDBJ whole genome shotgun (WGS) entry which is preliminary data.</text>
</comment>
<accession>A0A7W9FNY6</accession>
<evidence type="ECO:0000259" key="9">
    <source>
        <dbReference type="PROSITE" id="PS50075"/>
    </source>
</evidence>
<evidence type="ECO:0000256" key="2">
    <source>
        <dbReference type="ARBA" id="ARBA00022516"/>
    </source>
</evidence>
<reference evidence="10 11" key="1">
    <citation type="submission" date="2020-08" db="EMBL/GenBank/DDBJ databases">
        <title>Genomic Encyclopedia of Type Strains, Phase IV (KMG-IV): sequencing the most valuable type-strain genomes for metagenomic binning, comparative biology and taxonomic classification.</title>
        <authorList>
            <person name="Goeker M."/>
        </authorList>
    </citation>
    <scope>NUCLEOTIDE SEQUENCE [LARGE SCALE GENOMIC DNA]</scope>
    <source>
        <strain evidence="10 11">DSM 16268</strain>
    </source>
</reference>
<dbReference type="RefSeq" id="WP_183857643.1">
    <property type="nucleotide sequence ID" value="NZ_JACHOO010000007.1"/>
</dbReference>
<keyword evidence="11" id="KW-1185">Reference proteome</keyword>
<evidence type="ECO:0000256" key="6">
    <source>
        <dbReference type="ARBA" id="ARBA00023160"/>
    </source>
</evidence>
<keyword evidence="5" id="KW-0443">Lipid metabolism</keyword>
<dbReference type="InterPro" id="IPR009081">
    <property type="entry name" value="PP-bd_ACP"/>
</dbReference>
<dbReference type="InterPro" id="IPR006162">
    <property type="entry name" value="Ppantetheine_attach_site"/>
</dbReference>
<evidence type="ECO:0000256" key="7">
    <source>
        <dbReference type="ARBA" id="ARBA00024328"/>
    </source>
</evidence>
<evidence type="ECO:0000256" key="1">
    <source>
        <dbReference type="ARBA" id="ARBA00022450"/>
    </source>
</evidence>
<feature type="domain" description="Carrier" evidence="9">
    <location>
        <begin position="4"/>
        <end position="90"/>
    </location>
</feature>
<evidence type="ECO:0000256" key="3">
    <source>
        <dbReference type="ARBA" id="ARBA00022553"/>
    </source>
</evidence>
<evidence type="ECO:0000256" key="4">
    <source>
        <dbReference type="ARBA" id="ARBA00022832"/>
    </source>
</evidence>
<keyword evidence="3" id="KW-0597">Phosphoprotein</keyword>
<dbReference type="PROSITE" id="PS00012">
    <property type="entry name" value="PHOSPHOPANTETHEINE"/>
    <property type="match status" value="1"/>
</dbReference>
<keyword evidence="2" id="KW-0444">Lipid biosynthesis</keyword>
<dbReference type="GO" id="GO:0005829">
    <property type="term" value="C:cytosol"/>
    <property type="evidence" value="ECO:0007669"/>
    <property type="project" value="TreeGrafter"/>
</dbReference>
<keyword evidence="4" id="KW-0276">Fatty acid metabolism</keyword>
<dbReference type="InterPro" id="IPR036736">
    <property type="entry name" value="ACP-like_sf"/>
</dbReference>
<dbReference type="PANTHER" id="PTHR20863:SF76">
    <property type="entry name" value="CARRIER DOMAIN-CONTAINING PROTEIN"/>
    <property type="match status" value="1"/>
</dbReference>
<name>A0A7W9FNY6_9HYPH</name>
<dbReference type="AlphaFoldDB" id="A0A7W9FNY6"/>
<keyword evidence="6" id="KW-0275">Fatty acid biosynthesis</keyword>
<dbReference type="Gene3D" id="1.10.1200.10">
    <property type="entry name" value="ACP-like"/>
    <property type="match status" value="1"/>
</dbReference>
<dbReference type="SUPFAM" id="SSF47336">
    <property type="entry name" value="ACP-like"/>
    <property type="match status" value="1"/>
</dbReference>
<dbReference type="GO" id="GO:0009245">
    <property type="term" value="P:lipid A biosynthetic process"/>
    <property type="evidence" value="ECO:0007669"/>
    <property type="project" value="TreeGrafter"/>
</dbReference>
<dbReference type="GO" id="GO:0000035">
    <property type="term" value="F:acyl binding"/>
    <property type="evidence" value="ECO:0007669"/>
    <property type="project" value="TreeGrafter"/>
</dbReference>
<evidence type="ECO:0000313" key="10">
    <source>
        <dbReference type="EMBL" id="MBB5754183.1"/>
    </source>
</evidence>
<keyword evidence="1" id="KW-0596">Phosphopantetheine</keyword>
<sequence>MTAQSTFEIVANVIAETSEIPREKITPESHSIDDLGIDSLDFLDIVFALDKKFGIKIPFERWTQEVNEGKASVDDYFVLKNLCARIDELVAKKNAGA</sequence>
<dbReference type="PROSITE" id="PS50075">
    <property type="entry name" value="CARRIER"/>
    <property type="match status" value="1"/>
</dbReference>
<organism evidence="10 11">
    <name type="scientific">Prosthecomicrobium pneumaticum</name>
    <dbReference type="NCBI Taxonomy" id="81895"/>
    <lineage>
        <taxon>Bacteria</taxon>
        <taxon>Pseudomonadati</taxon>
        <taxon>Pseudomonadota</taxon>
        <taxon>Alphaproteobacteria</taxon>
        <taxon>Hyphomicrobiales</taxon>
        <taxon>Kaistiaceae</taxon>
        <taxon>Prosthecomicrobium</taxon>
    </lineage>
</organism>
<gene>
    <name evidence="10" type="ORF">GGQ63_003264</name>
</gene>
<proteinExistence type="predicted"/>